<dbReference type="OrthoDB" id="9775130at2"/>
<name>A0A142ENA0_9BACT</name>
<reference evidence="1 2" key="2">
    <citation type="journal article" date="2016" name="Genome Announc.">
        <title>Complete Genome Sequence of Algoriphagus sp. Strain M8-2, Isolated from a Brackish Lake.</title>
        <authorList>
            <person name="Muraguchi Y."/>
            <person name="Kushimoto K."/>
            <person name="Ohtsubo Y."/>
            <person name="Suzuki T."/>
            <person name="Dohra H."/>
            <person name="Kimbara K."/>
            <person name="Shintani M."/>
        </authorList>
    </citation>
    <scope>NUCLEOTIDE SEQUENCE [LARGE SCALE GENOMIC DNA]</scope>
    <source>
        <strain evidence="1 2">M8-2</strain>
    </source>
</reference>
<evidence type="ECO:0000313" key="2">
    <source>
        <dbReference type="Proteomes" id="UP000073816"/>
    </source>
</evidence>
<protein>
    <submittedName>
        <fullName evidence="1">Esterase</fullName>
    </submittedName>
</protein>
<dbReference type="Pfam" id="PF00756">
    <property type="entry name" value="Esterase"/>
    <property type="match status" value="1"/>
</dbReference>
<dbReference type="InterPro" id="IPR050583">
    <property type="entry name" value="Mycobacterial_A85_antigen"/>
</dbReference>
<dbReference type="EMBL" id="CP012836">
    <property type="protein sequence ID" value="AMQ56605.1"/>
    <property type="molecule type" value="Genomic_DNA"/>
</dbReference>
<dbReference type="InterPro" id="IPR000801">
    <property type="entry name" value="Esterase-like"/>
</dbReference>
<dbReference type="PANTHER" id="PTHR48098:SF3">
    <property type="entry name" value="IRON(III) ENTEROBACTIN ESTERASE"/>
    <property type="match status" value="1"/>
</dbReference>
<dbReference type="STRING" id="1727163.AO498_09255"/>
<dbReference type="RefSeq" id="WP_067546421.1">
    <property type="nucleotide sequence ID" value="NZ_CP012836.1"/>
</dbReference>
<keyword evidence="2" id="KW-1185">Reference proteome</keyword>
<dbReference type="Gene3D" id="3.40.50.1820">
    <property type="entry name" value="alpha/beta hydrolase"/>
    <property type="match status" value="1"/>
</dbReference>
<sequence length="237" mass="27780">MKEEYIKWYSPHLHRDVQMLVFGHSGYPVVLFPTSMGSFHENKDMGLIGSAQWFIDEGLIQIYCPESNDKQSFYNKSVSPYERIQQHIAYDKMICHELVERVRLNTPQAKVALAGCSFGGYHAANFAFRHPGYVSHLFSMSGAFDIRSFMDGFQHDDIYYNSPLEYLPGLQDAELWKMGIVLGTSNWDICFDSNLKLHEVLKQKNISHWLDVRQDRQHDWPVWREMFPHYLSTIKFD</sequence>
<dbReference type="PANTHER" id="PTHR48098">
    <property type="entry name" value="ENTEROCHELIN ESTERASE-RELATED"/>
    <property type="match status" value="1"/>
</dbReference>
<accession>A0A142ENA0</accession>
<dbReference type="Proteomes" id="UP000073816">
    <property type="component" value="Chromosome"/>
</dbReference>
<gene>
    <name evidence="1" type="ORF">AO498_09255</name>
</gene>
<reference evidence="2" key="1">
    <citation type="submission" date="2015-09" db="EMBL/GenBank/DDBJ databases">
        <title>Complete sequence of Algoriphagus sp. M8-2.</title>
        <authorList>
            <person name="Shintani M."/>
        </authorList>
    </citation>
    <scope>NUCLEOTIDE SEQUENCE [LARGE SCALE GENOMIC DNA]</scope>
    <source>
        <strain evidence="2">M8-2</strain>
    </source>
</reference>
<dbReference type="AlphaFoldDB" id="A0A142ENA0"/>
<evidence type="ECO:0000313" key="1">
    <source>
        <dbReference type="EMBL" id="AMQ56605.1"/>
    </source>
</evidence>
<dbReference type="PATRIC" id="fig|1727163.4.peg.1934"/>
<dbReference type="KEGG" id="alm:AO498_09255"/>
<proteinExistence type="predicted"/>
<dbReference type="SUPFAM" id="SSF53474">
    <property type="entry name" value="alpha/beta-Hydrolases"/>
    <property type="match status" value="1"/>
</dbReference>
<organism evidence="1 2">
    <name type="scientific">Algoriphagus sanaruensis</name>
    <dbReference type="NCBI Taxonomy" id="1727163"/>
    <lineage>
        <taxon>Bacteria</taxon>
        <taxon>Pseudomonadati</taxon>
        <taxon>Bacteroidota</taxon>
        <taxon>Cytophagia</taxon>
        <taxon>Cytophagales</taxon>
        <taxon>Cyclobacteriaceae</taxon>
        <taxon>Algoriphagus</taxon>
    </lineage>
</organism>
<dbReference type="InterPro" id="IPR029058">
    <property type="entry name" value="AB_hydrolase_fold"/>
</dbReference>